<feature type="non-terminal residue" evidence="1">
    <location>
        <position position="1"/>
    </location>
</feature>
<evidence type="ECO:0008006" key="4">
    <source>
        <dbReference type="Google" id="ProtNLM"/>
    </source>
</evidence>
<dbReference type="EMBL" id="CAJOBI010368933">
    <property type="protein sequence ID" value="CAF5229212.1"/>
    <property type="molecule type" value="Genomic_DNA"/>
</dbReference>
<sequence length="37" mass="3546">ALSAIGLHSPTPIQAATVPLALLGRDVCACAVTGSGN</sequence>
<dbReference type="InterPro" id="IPR027417">
    <property type="entry name" value="P-loop_NTPase"/>
</dbReference>
<protein>
    <recommendedName>
        <fullName evidence="4">DEAD-box RNA helicase Q domain-containing protein</fullName>
    </recommendedName>
</protein>
<comment type="caution">
    <text evidence="1">The sequence shown here is derived from an EMBL/GenBank/DDBJ whole genome shotgun (WGS) entry which is preliminary data.</text>
</comment>
<evidence type="ECO:0000313" key="1">
    <source>
        <dbReference type="EMBL" id="CAF5229171.1"/>
    </source>
</evidence>
<name>A0A8S3KBF6_9BILA</name>
<organism evidence="1 3">
    <name type="scientific">Rotaria magnacalcarata</name>
    <dbReference type="NCBI Taxonomy" id="392030"/>
    <lineage>
        <taxon>Eukaryota</taxon>
        <taxon>Metazoa</taxon>
        <taxon>Spiralia</taxon>
        <taxon>Gnathifera</taxon>
        <taxon>Rotifera</taxon>
        <taxon>Eurotatoria</taxon>
        <taxon>Bdelloidea</taxon>
        <taxon>Philodinida</taxon>
        <taxon>Philodinidae</taxon>
        <taxon>Rotaria</taxon>
    </lineage>
</organism>
<accession>A0A8S3KBF6</accession>
<gene>
    <name evidence="1" type="ORF">SMN809_LOCUS86100</name>
    <name evidence="2" type="ORF">SMN809_LOCUS86132</name>
</gene>
<dbReference type="SUPFAM" id="SSF52540">
    <property type="entry name" value="P-loop containing nucleoside triphosphate hydrolases"/>
    <property type="match status" value="1"/>
</dbReference>
<dbReference type="Gene3D" id="3.40.50.300">
    <property type="entry name" value="P-loop containing nucleotide triphosphate hydrolases"/>
    <property type="match status" value="1"/>
</dbReference>
<dbReference type="AlphaFoldDB" id="A0A8S3KBF6"/>
<dbReference type="EMBL" id="CAJOBI010368780">
    <property type="protein sequence ID" value="CAF5229171.1"/>
    <property type="molecule type" value="Genomic_DNA"/>
</dbReference>
<dbReference type="Proteomes" id="UP000676336">
    <property type="component" value="Unassembled WGS sequence"/>
</dbReference>
<reference evidence="1" key="1">
    <citation type="submission" date="2021-02" db="EMBL/GenBank/DDBJ databases">
        <authorList>
            <person name="Nowell W R."/>
        </authorList>
    </citation>
    <scope>NUCLEOTIDE SEQUENCE</scope>
</reference>
<evidence type="ECO:0000313" key="3">
    <source>
        <dbReference type="Proteomes" id="UP000676336"/>
    </source>
</evidence>
<evidence type="ECO:0000313" key="2">
    <source>
        <dbReference type="EMBL" id="CAF5229212.1"/>
    </source>
</evidence>
<proteinExistence type="predicted"/>